<name>A0A1Q9G7Q0_9GAMM</name>
<comment type="caution">
    <text evidence="1">The sequence shown here is derived from an EMBL/GenBank/DDBJ whole genome shotgun (WGS) entry which is preliminary data.</text>
</comment>
<reference evidence="1 2" key="1">
    <citation type="submission" date="2016-09" db="EMBL/GenBank/DDBJ databases">
        <title>Photobacterium proteolyticum sp. nov. a protease producing bacterium isolated from ocean sediments of Laizhou Bay.</title>
        <authorList>
            <person name="Li Y."/>
        </authorList>
    </citation>
    <scope>NUCLEOTIDE SEQUENCE [LARGE SCALE GENOMIC DNA]</scope>
    <source>
        <strain evidence="1 2">13-12</strain>
    </source>
</reference>
<gene>
    <name evidence="1" type="ORF">BIT28_16495</name>
</gene>
<dbReference type="AlphaFoldDB" id="A0A1Q9G7Q0"/>
<proteinExistence type="predicted"/>
<dbReference type="RefSeq" id="WP_075767897.1">
    <property type="nucleotide sequence ID" value="NZ_MJIL01000098.1"/>
</dbReference>
<keyword evidence="2" id="KW-1185">Reference proteome</keyword>
<evidence type="ECO:0000313" key="1">
    <source>
        <dbReference type="EMBL" id="OLQ70324.1"/>
    </source>
</evidence>
<dbReference type="OrthoDB" id="5188147at2"/>
<dbReference type="STRING" id="1903952.BIT28_16495"/>
<accession>A0A1Q9G7Q0</accession>
<evidence type="ECO:0000313" key="2">
    <source>
        <dbReference type="Proteomes" id="UP000186905"/>
    </source>
</evidence>
<sequence length="280" mass="31734">MSIKIQVEDAIFLKEHERYLGALTNLMLAVAASSRKTFPRGTKSLKEPKRNMRDNEAFKLFLGGRIRNILGGHFSGPETGSSGKYIEFKGEYYEIEHILYEFYRCNLVHEGELPEGIEFVPPEEIEFVPPRVAQEFENYVSIKGGHTLTLDFNWIDLLVQSVVYAKCNGETFNIKHYEMRPKNNDTPSTEKRLALKHNTSEGRIEILKHAVMNIEPEVVTSSSNSVLTIDFQQLLHAKIIDGGMLAALSSHGLSDNYGKLSSKGIDVCREIAESYYRVEV</sequence>
<dbReference type="EMBL" id="MJIL01000098">
    <property type="protein sequence ID" value="OLQ70324.1"/>
    <property type="molecule type" value="Genomic_DNA"/>
</dbReference>
<dbReference type="Proteomes" id="UP000186905">
    <property type="component" value="Unassembled WGS sequence"/>
</dbReference>
<protein>
    <submittedName>
        <fullName evidence="1">Uncharacterized protein</fullName>
    </submittedName>
</protein>
<organism evidence="1 2">
    <name type="scientific">Photobacterium proteolyticum</name>
    <dbReference type="NCBI Taxonomy" id="1903952"/>
    <lineage>
        <taxon>Bacteria</taxon>
        <taxon>Pseudomonadati</taxon>
        <taxon>Pseudomonadota</taxon>
        <taxon>Gammaproteobacteria</taxon>
        <taxon>Vibrionales</taxon>
        <taxon>Vibrionaceae</taxon>
        <taxon>Photobacterium</taxon>
    </lineage>
</organism>